<organism evidence="1">
    <name type="scientific">Rhizophora mucronata</name>
    <name type="common">Asiatic mangrove</name>
    <dbReference type="NCBI Taxonomy" id="61149"/>
    <lineage>
        <taxon>Eukaryota</taxon>
        <taxon>Viridiplantae</taxon>
        <taxon>Streptophyta</taxon>
        <taxon>Embryophyta</taxon>
        <taxon>Tracheophyta</taxon>
        <taxon>Spermatophyta</taxon>
        <taxon>Magnoliopsida</taxon>
        <taxon>eudicotyledons</taxon>
        <taxon>Gunneridae</taxon>
        <taxon>Pentapetalae</taxon>
        <taxon>rosids</taxon>
        <taxon>fabids</taxon>
        <taxon>Malpighiales</taxon>
        <taxon>Rhizophoraceae</taxon>
        <taxon>Rhizophora</taxon>
    </lineage>
</organism>
<dbReference type="AlphaFoldDB" id="A0A2P2L6D2"/>
<accession>A0A2P2L6D2</accession>
<evidence type="ECO:0000313" key="1">
    <source>
        <dbReference type="EMBL" id="MBX13506.1"/>
    </source>
</evidence>
<name>A0A2P2L6D2_RHIMU</name>
<protein>
    <submittedName>
        <fullName evidence="1">Uncharacterized protein</fullName>
    </submittedName>
</protein>
<dbReference type="EMBL" id="GGEC01033022">
    <property type="protein sequence ID" value="MBX13506.1"/>
    <property type="molecule type" value="Transcribed_RNA"/>
</dbReference>
<reference evidence="1" key="1">
    <citation type="submission" date="2018-02" db="EMBL/GenBank/DDBJ databases">
        <title>Rhizophora mucronata_Transcriptome.</title>
        <authorList>
            <person name="Meera S.P."/>
            <person name="Sreeshan A."/>
            <person name="Augustine A."/>
        </authorList>
    </citation>
    <scope>NUCLEOTIDE SEQUENCE</scope>
    <source>
        <tissue evidence="1">Leaf</tissue>
    </source>
</reference>
<dbReference type="PANTHER" id="PTHR37743:SF1">
    <property type="entry name" value="ARM REPEAT SUPERFAMILY PROTEIN"/>
    <property type="match status" value="1"/>
</dbReference>
<dbReference type="PANTHER" id="PTHR37743">
    <property type="entry name" value="ARM REPEAT SUPERFAMILY PROTEIN"/>
    <property type="match status" value="1"/>
</dbReference>
<proteinExistence type="predicted"/>
<sequence>MQVIMQPEIRAACVQVMFSAVFHLKSAVSPYSSDLLKLSIRFLGKSSEKV</sequence>